<feature type="compositionally biased region" description="Polar residues" evidence="1">
    <location>
        <begin position="615"/>
        <end position="628"/>
    </location>
</feature>
<reference evidence="4" key="1">
    <citation type="journal article" date="2018" name="Nat. Microbiol.">
        <title>Leveraging single-cell genomics to expand the fungal tree of life.</title>
        <authorList>
            <person name="Ahrendt S.R."/>
            <person name="Quandt C.A."/>
            <person name="Ciobanu D."/>
            <person name="Clum A."/>
            <person name="Salamov A."/>
            <person name="Andreopoulos B."/>
            <person name="Cheng J.F."/>
            <person name="Woyke T."/>
            <person name="Pelin A."/>
            <person name="Henrissat B."/>
            <person name="Reynolds N.K."/>
            <person name="Benny G.L."/>
            <person name="Smith M.E."/>
            <person name="James T.Y."/>
            <person name="Grigoriev I.V."/>
        </authorList>
    </citation>
    <scope>NUCLEOTIDE SEQUENCE [LARGE SCALE GENOMIC DNA]</scope>
</reference>
<feature type="compositionally biased region" description="Basic and acidic residues" evidence="1">
    <location>
        <begin position="587"/>
        <end position="601"/>
    </location>
</feature>
<feature type="domain" description="Ras-GEF" evidence="2">
    <location>
        <begin position="199"/>
        <end position="330"/>
    </location>
</feature>
<evidence type="ECO:0000259" key="2">
    <source>
        <dbReference type="Pfam" id="PF00617"/>
    </source>
</evidence>
<gene>
    <name evidence="3" type="ORF">BDK51DRAFT_32229</name>
</gene>
<feature type="region of interest" description="Disordered" evidence="1">
    <location>
        <begin position="84"/>
        <end position="117"/>
    </location>
</feature>
<dbReference type="GO" id="GO:0005085">
    <property type="term" value="F:guanyl-nucleotide exchange factor activity"/>
    <property type="evidence" value="ECO:0007669"/>
    <property type="project" value="InterPro"/>
</dbReference>
<dbReference type="EMBL" id="KZ995451">
    <property type="protein sequence ID" value="RKO90644.1"/>
    <property type="molecule type" value="Genomic_DNA"/>
</dbReference>
<protein>
    <recommendedName>
        <fullName evidence="2">Ras-GEF domain-containing protein</fullName>
    </recommendedName>
</protein>
<dbReference type="Gene3D" id="1.10.840.10">
    <property type="entry name" value="Ras guanine-nucleotide exchange factors catalytic domain"/>
    <property type="match status" value="1"/>
</dbReference>
<evidence type="ECO:0000256" key="1">
    <source>
        <dbReference type="SAM" id="MobiDB-lite"/>
    </source>
</evidence>
<name>A0A4P9WDL3_9FUNG</name>
<feature type="region of interest" description="Disordered" evidence="1">
    <location>
        <begin position="408"/>
        <end position="433"/>
    </location>
</feature>
<feature type="compositionally biased region" description="Pro residues" evidence="1">
    <location>
        <begin position="84"/>
        <end position="95"/>
    </location>
</feature>
<evidence type="ECO:0000313" key="4">
    <source>
        <dbReference type="Proteomes" id="UP000269721"/>
    </source>
</evidence>
<feature type="compositionally biased region" description="Acidic residues" evidence="1">
    <location>
        <begin position="602"/>
        <end position="612"/>
    </location>
</feature>
<feature type="compositionally biased region" description="Polar residues" evidence="1">
    <location>
        <begin position="733"/>
        <end position="748"/>
    </location>
</feature>
<proteinExistence type="predicted"/>
<feature type="compositionally biased region" description="Acidic residues" evidence="1">
    <location>
        <begin position="881"/>
        <end position="891"/>
    </location>
</feature>
<feature type="compositionally biased region" description="Low complexity" evidence="1">
    <location>
        <begin position="527"/>
        <end position="536"/>
    </location>
</feature>
<feature type="compositionally biased region" description="Low complexity" evidence="1">
    <location>
        <begin position="708"/>
        <end position="719"/>
    </location>
</feature>
<keyword evidence="4" id="KW-1185">Reference proteome</keyword>
<dbReference type="OrthoDB" id="10254377at2759"/>
<accession>A0A4P9WDL3</accession>
<dbReference type="PANTHER" id="PTHR48125">
    <property type="entry name" value="LP07818P1"/>
    <property type="match status" value="1"/>
</dbReference>
<dbReference type="InterPro" id="IPR036964">
    <property type="entry name" value="RASGEF_cat_dom_sf"/>
</dbReference>
<feature type="compositionally biased region" description="Acidic residues" evidence="1">
    <location>
        <begin position="653"/>
        <end position="664"/>
    </location>
</feature>
<dbReference type="PANTHER" id="PTHR48125:SF12">
    <property type="entry name" value="AT HOOK TRANSCRIPTION FACTOR FAMILY-RELATED"/>
    <property type="match status" value="1"/>
</dbReference>
<feature type="region of interest" description="Disordered" evidence="1">
    <location>
        <begin position="492"/>
        <end position="891"/>
    </location>
</feature>
<feature type="compositionally biased region" description="Basic and acidic residues" evidence="1">
    <location>
        <begin position="633"/>
        <end position="642"/>
    </location>
</feature>
<dbReference type="InterPro" id="IPR001895">
    <property type="entry name" value="RASGEF_cat_dom"/>
</dbReference>
<dbReference type="Proteomes" id="UP000269721">
    <property type="component" value="Unassembled WGS sequence"/>
</dbReference>
<dbReference type="AlphaFoldDB" id="A0A4P9WDL3"/>
<dbReference type="Pfam" id="PF00617">
    <property type="entry name" value="RasGEF"/>
    <property type="match status" value="1"/>
</dbReference>
<feature type="compositionally biased region" description="Low complexity" evidence="1">
    <location>
        <begin position="503"/>
        <end position="517"/>
    </location>
</feature>
<dbReference type="SUPFAM" id="SSF48366">
    <property type="entry name" value="Ras GEF"/>
    <property type="match status" value="1"/>
</dbReference>
<evidence type="ECO:0000313" key="3">
    <source>
        <dbReference type="EMBL" id="RKO90644.1"/>
    </source>
</evidence>
<feature type="compositionally biased region" description="Pro residues" evidence="1">
    <location>
        <begin position="537"/>
        <end position="550"/>
    </location>
</feature>
<dbReference type="InterPro" id="IPR023578">
    <property type="entry name" value="Ras_GEF_dom_sf"/>
</dbReference>
<feature type="compositionally biased region" description="Low complexity" evidence="1">
    <location>
        <begin position="838"/>
        <end position="853"/>
    </location>
</feature>
<dbReference type="GO" id="GO:0007264">
    <property type="term" value="P:small GTPase-mediated signal transduction"/>
    <property type="evidence" value="ECO:0007669"/>
    <property type="project" value="InterPro"/>
</dbReference>
<sequence>MDTIESYAKQAARAYAAQNYREGYNSYIQATNAVLVRLAGAVSWENQDVVSKPDNSQELFRSASLYLTRAEEILKARHVVTMAPAPPPSFQPSPMPQYQSHPNPANSLPADAPSSVSTSDPLPLIPLSALTRELMSFSYRHAVAQARYVAAQRRQAEPDLSVLRRLLEDVRIQETKIQELNKLSHSVMSVPLCHWRSEELALQIAIVNADLFSKVCPRQDLVDHANSPAIRACLAFKDYLERIILHGILLAPVEQVPDASLDRAGAQALAVTIAISTADILLSVYRDLNGFCAILEALLSPEFTRLRGAWERVPQKAKEALRHLESLVMTGSGQDHMDLIADLLEQHHTGGGVLTVIPNLDPLRDEIDDINAAYVAGRRGKEVVLSDIGARAQEKVISLVERCQGVGTREGDNAATPLAAGKKPAPTQRPVGSPDDLASLGIGSLSLGHWLLTRVFWSRDDLWLQSAGSEPLAPGEESPYARARRVNELEGAGDAPGIGVGRAPAAAPTPAHGAAPADLPLQSPAFELPSSPTLAPSAPPLPSLTEPSPPAENTYPEPARDLSPEPAADPIPSSPLVIEPHPIPVEEDLRGRDEYKKRRSEEEEEEEEEEEDRSTTPTPSNILNTSRGPSLMDAREASKEAEADLLANHSTSIDEDVSVAEGDAEAVPPAPSTDSIEIPDALKSPVTTSATEALSVTTASDSTPTDLPAPFAPVAVTPTPVTPTPSAPRLSPDSPSGETLTPARTSDAGNPAEEIYDAFPAEPVADGPGAISTSSLESPMFSPASLKSIVSEPIETTSPGASSSSPAFPPNILARGTTLESPVFTPASLKSIDPDPTDPTSLSPASSSSTSPPNVLAVADNLDAPDAVDNAREDEPPASETADDGNVDDDIVDDAYLERVVAEMDGIAEARGGDAGDGGDVTNGAEADAHADYVDDLVRRLSLIRQ</sequence>
<organism evidence="3 4">
    <name type="scientific">Blyttiomyces helicus</name>
    <dbReference type="NCBI Taxonomy" id="388810"/>
    <lineage>
        <taxon>Eukaryota</taxon>
        <taxon>Fungi</taxon>
        <taxon>Fungi incertae sedis</taxon>
        <taxon>Chytridiomycota</taxon>
        <taxon>Chytridiomycota incertae sedis</taxon>
        <taxon>Chytridiomycetes</taxon>
        <taxon>Chytridiomycetes incertae sedis</taxon>
        <taxon>Blyttiomyces</taxon>
    </lineage>
</organism>
<feature type="compositionally biased region" description="Polar residues" evidence="1">
    <location>
        <begin position="685"/>
        <end position="705"/>
    </location>
</feature>